<dbReference type="Proteomes" id="UP000218022">
    <property type="component" value="Unassembled WGS sequence"/>
</dbReference>
<dbReference type="Gene3D" id="2.70.50.60">
    <property type="entry name" value="abc- transporter (atp binding component) like domain"/>
    <property type="match status" value="1"/>
</dbReference>
<dbReference type="InterPro" id="IPR029439">
    <property type="entry name" value="Wzt_C"/>
</dbReference>
<reference evidence="2 3" key="1">
    <citation type="submission" date="2017-01" db="EMBL/GenBank/DDBJ databases">
        <title>Whole-Genome Shotgun Sequencing of Two beta-Proteobacterial Species in Search of the Bulgecin Biosynthetic Cluster.</title>
        <authorList>
            <person name="Horsman M.E."/>
            <person name="Marous D.R."/>
            <person name="Li R."/>
            <person name="Oliver R.A."/>
            <person name="Byun B."/>
            <person name="Emrich S.J."/>
            <person name="Boggess B."/>
            <person name="Townsend C.A."/>
            <person name="Mobashery S."/>
        </authorList>
    </citation>
    <scope>NUCLEOTIDE SEQUENCE [LARGE SCALE GENOMIC DNA]</scope>
    <source>
        <strain evidence="2 3">ATCC 31363</strain>
    </source>
</reference>
<dbReference type="InterPro" id="IPR027417">
    <property type="entry name" value="P-loop_NTPase"/>
</dbReference>
<gene>
    <name evidence="2" type="ORF">BWP39_19635</name>
</gene>
<evidence type="ECO:0000313" key="3">
    <source>
        <dbReference type="Proteomes" id="UP000218022"/>
    </source>
</evidence>
<dbReference type="Gene3D" id="3.40.50.300">
    <property type="entry name" value="P-loop containing nucleotide triphosphate hydrolases"/>
    <property type="match status" value="1"/>
</dbReference>
<evidence type="ECO:0000259" key="1">
    <source>
        <dbReference type="Pfam" id="PF14524"/>
    </source>
</evidence>
<feature type="domain" description="Wzt C-terminal" evidence="1">
    <location>
        <begin position="255"/>
        <end position="372"/>
    </location>
</feature>
<protein>
    <recommendedName>
        <fullName evidence="1">Wzt C-terminal domain-containing protein</fullName>
    </recommendedName>
</protein>
<accession>A0A2A4EM86</accession>
<proteinExistence type="predicted"/>
<dbReference type="AlphaFoldDB" id="A0A2A4EM86"/>
<dbReference type="CDD" id="cd10147">
    <property type="entry name" value="Wzt_C-like"/>
    <property type="match status" value="1"/>
</dbReference>
<sequence>MIFDHLQKTAGQAVNAWLANALGPGCVTPNLIGEHRDLIRRLGGPYSIISAHVVFQNGDTLDTRYQYVTVLREPIDRALSWIFFLLKNVDPDRNTTTLIDGAKRFVASDGEDTTSEFLDSIRSPYVEHFCRIGGHAENSDSEKLAAANAALNDYDVVGLYEQMPAFVADFGALLGIAPPERLPHVNVTRSRPKVHQISDVLRSRLEQLNRLDIQFYADVSARIANRARVASAPASTIAWARYDAVEQRAITTPDICVASAALREGEQIDHGSLITFDLEILLTRDIVELEMGIHIFDADQRWAFGINSTLLGQPFKHVTPGSYRVSHHLVADLPSGRYTAGFAFAERLAGREHELFWQHSMCAFEVRRHPTVAHAGYAYLPAELSIQRTGLAFERAVITQHTGSLQASVVSLQLTCGEVLSLPVTVTNLSGQSWLGDVFRPVKLSYHWLNAQGDVHLYEGLRSSPPVDGFAASSDVPAIIQVVAPEAPGHYRLILTLVQEQVCWFEENGFEASTIDVSVSLPS</sequence>
<name>A0A2A4EM86_9BURK</name>
<organism evidence="2 3">
    <name type="scientific">Paraburkholderia acidicola</name>
    <dbReference type="NCBI Taxonomy" id="1912599"/>
    <lineage>
        <taxon>Bacteria</taxon>
        <taxon>Pseudomonadati</taxon>
        <taxon>Pseudomonadota</taxon>
        <taxon>Betaproteobacteria</taxon>
        <taxon>Burkholderiales</taxon>
        <taxon>Burkholderiaceae</taxon>
        <taxon>Paraburkholderia</taxon>
    </lineage>
</organism>
<comment type="caution">
    <text evidence="2">The sequence shown here is derived from an EMBL/GenBank/DDBJ whole genome shotgun (WGS) entry which is preliminary data.</text>
</comment>
<dbReference type="EMBL" id="MTZV01000006">
    <property type="protein sequence ID" value="PCE21885.1"/>
    <property type="molecule type" value="Genomic_DNA"/>
</dbReference>
<dbReference type="Pfam" id="PF14524">
    <property type="entry name" value="Wzt_C"/>
    <property type="match status" value="1"/>
</dbReference>
<evidence type="ECO:0000313" key="2">
    <source>
        <dbReference type="EMBL" id="PCE21885.1"/>
    </source>
</evidence>